<dbReference type="InterPro" id="IPR042104">
    <property type="entry name" value="PKS_dehydratase_sf"/>
</dbReference>
<dbReference type="InterPro" id="IPR013154">
    <property type="entry name" value="ADH-like_N"/>
</dbReference>
<dbReference type="EC" id="2.3.1.-" evidence="11"/>
<evidence type="ECO:0000256" key="3">
    <source>
        <dbReference type="ARBA" id="ARBA00022679"/>
    </source>
</evidence>
<feature type="region of interest" description="N-terminal hotdog fold" evidence="7">
    <location>
        <begin position="879"/>
        <end position="1001"/>
    </location>
</feature>
<organism evidence="11 12">
    <name type="scientific">Mycobacterium attenuatum</name>
    <dbReference type="NCBI Taxonomy" id="2341086"/>
    <lineage>
        <taxon>Bacteria</taxon>
        <taxon>Bacillati</taxon>
        <taxon>Actinomycetota</taxon>
        <taxon>Actinomycetes</taxon>
        <taxon>Mycobacteriales</taxon>
        <taxon>Mycobacteriaceae</taxon>
        <taxon>Mycobacterium</taxon>
    </lineage>
</organism>
<feature type="active site" description="Proton acceptor; for dehydratase activity" evidence="7">
    <location>
        <position position="914"/>
    </location>
</feature>
<dbReference type="CDD" id="cd00833">
    <property type="entry name" value="PKS"/>
    <property type="match status" value="1"/>
</dbReference>
<keyword evidence="2" id="KW-0597">Phosphoprotein</keyword>
<dbReference type="RefSeq" id="WP_122525688.1">
    <property type="nucleotide sequence ID" value="NZ_UPHP01000080.1"/>
</dbReference>
<dbReference type="InterPro" id="IPR014030">
    <property type="entry name" value="Ketoacyl_synth_N"/>
</dbReference>
<dbReference type="Pfam" id="PF02801">
    <property type="entry name" value="Ketoacyl-synt_C"/>
    <property type="match status" value="1"/>
</dbReference>
<dbReference type="Pfam" id="PF00109">
    <property type="entry name" value="ketoacyl-synt"/>
    <property type="match status" value="1"/>
</dbReference>
<keyword evidence="3 11" id="KW-0808">Transferase</keyword>
<dbReference type="SUPFAM" id="SSF52151">
    <property type="entry name" value="FabD/lysophospholipase-like"/>
    <property type="match status" value="1"/>
</dbReference>
<dbReference type="GO" id="GO:0004312">
    <property type="term" value="F:fatty acid synthase activity"/>
    <property type="evidence" value="ECO:0007669"/>
    <property type="project" value="TreeGrafter"/>
</dbReference>
<dbReference type="InterPro" id="IPR049552">
    <property type="entry name" value="PKS_DH_N"/>
</dbReference>
<dbReference type="GO" id="GO:0004315">
    <property type="term" value="F:3-oxoacyl-[acyl-carrier-protein] synthase activity"/>
    <property type="evidence" value="ECO:0007669"/>
    <property type="project" value="InterPro"/>
</dbReference>
<dbReference type="CDD" id="cd02440">
    <property type="entry name" value="AdoMet_MTases"/>
    <property type="match status" value="1"/>
</dbReference>
<dbReference type="PANTHER" id="PTHR43775">
    <property type="entry name" value="FATTY ACID SYNTHASE"/>
    <property type="match status" value="1"/>
</dbReference>
<dbReference type="InterPro" id="IPR020841">
    <property type="entry name" value="PKS_Beta-ketoAc_synthase_dom"/>
</dbReference>
<dbReference type="Pfam" id="PF21089">
    <property type="entry name" value="PKS_DH_N"/>
    <property type="match status" value="1"/>
</dbReference>
<dbReference type="SUPFAM" id="SSF55048">
    <property type="entry name" value="Probable ACP-binding domain of malonyl-CoA ACP transacylase"/>
    <property type="match status" value="1"/>
</dbReference>
<dbReference type="SUPFAM" id="SSF47336">
    <property type="entry name" value="ACP-like"/>
    <property type="match status" value="1"/>
</dbReference>
<evidence type="ECO:0000259" key="8">
    <source>
        <dbReference type="PROSITE" id="PS50075"/>
    </source>
</evidence>
<dbReference type="InterPro" id="IPR009081">
    <property type="entry name" value="PP-bd_ACP"/>
</dbReference>
<dbReference type="Pfam" id="PF08240">
    <property type="entry name" value="ADH_N"/>
    <property type="match status" value="1"/>
</dbReference>
<dbReference type="SMART" id="SM00826">
    <property type="entry name" value="PKS_DH"/>
    <property type="match status" value="1"/>
</dbReference>
<dbReference type="InterPro" id="IPR020806">
    <property type="entry name" value="PKS_PP-bd"/>
</dbReference>
<evidence type="ECO:0000259" key="10">
    <source>
        <dbReference type="PROSITE" id="PS52019"/>
    </source>
</evidence>
<dbReference type="InterPro" id="IPR018201">
    <property type="entry name" value="Ketoacyl_synth_AS"/>
</dbReference>
<protein>
    <submittedName>
        <fullName evidence="11">Mycocerosic acid synthase-like polyketide synthase</fullName>
        <ecNumber evidence="11">2.3.1.-</ecNumber>
    </submittedName>
</protein>
<dbReference type="CDD" id="cd05195">
    <property type="entry name" value="enoyl_red"/>
    <property type="match status" value="1"/>
</dbReference>
<dbReference type="InterPro" id="IPR049551">
    <property type="entry name" value="PKS_DH_C"/>
</dbReference>
<dbReference type="InterPro" id="IPR016036">
    <property type="entry name" value="Malonyl_transacylase_ACP-bd"/>
</dbReference>
<dbReference type="Pfam" id="PF00107">
    <property type="entry name" value="ADH_zinc_N"/>
    <property type="match status" value="1"/>
</dbReference>
<dbReference type="Pfam" id="PF08242">
    <property type="entry name" value="Methyltransf_12"/>
    <property type="match status" value="1"/>
</dbReference>
<dbReference type="InterPro" id="IPR013149">
    <property type="entry name" value="ADH-like_C"/>
</dbReference>
<dbReference type="SUPFAM" id="SSF53901">
    <property type="entry name" value="Thiolase-like"/>
    <property type="match status" value="1"/>
</dbReference>
<dbReference type="Pfam" id="PF00550">
    <property type="entry name" value="PP-binding"/>
    <property type="match status" value="1"/>
</dbReference>
<feature type="domain" description="PKS/mFAS DH" evidence="10">
    <location>
        <begin position="879"/>
        <end position="1161"/>
    </location>
</feature>
<dbReference type="InterPro" id="IPR016039">
    <property type="entry name" value="Thiolase-like"/>
</dbReference>
<dbReference type="InterPro" id="IPR036291">
    <property type="entry name" value="NAD(P)-bd_dom_sf"/>
</dbReference>
<dbReference type="InterPro" id="IPR057326">
    <property type="entry name" value="KR_dom"/>
</dbReference>
<evidence type="ECO:0000256" key="4">
    <source>
        <dbReference type="ARBA" id="ARBA00022857"/>
    </source>
</evidence>
<dbReference type="InterPro" id="IPR050091">
    <property type="entry name" value="PKS_NRPS_Biosynth_Enz"/>
</dbReference>
<dbReference type="InterPro" id="IPR016035">
    <property type="entry name" value="Acyl_Trfase/lysoPLipase"/>
</dbReference>
<evidence type="ECO:0000259" key="9">
    <source>
        <dbReference type="PROSITE" id="PS52004"/>
    </source>
</evidence>
<dbReference type="GO" id="GO:0016491">
    <property type="term" value="F:oxidoreductase activity"/>
    <property type="evidence" value="ECO:0007669"/>
    <property type="project" value="InterPro"/>
</dbReference>
<dbReference type="InterPro" id="IPR014043">
    <property type="entry name" value="Acyl_transferase_dom"/>
</dbReference>
<dbReference type="SMART" id="SM00823">
    <property type="entry name" value="PKS_PP"/>
    <property type="match status" value="1"/>
</dbReference>
<dbReference type="GO" id="GO:0071770">
    <property type="term" value="P:DIM/DIP cell wall layer assembly"/>
    <property type="evidence" value="ECO:0007669"/>
    <property type="project" value="TreeGrafter"/>
</dbReference>
<dbReference type="Pfam" id="PF00698">
    <property type="entry name" value="Acyl_transf_1"/>
    <property type="match status" value="1"/>
</dbReference>
<dbReference type="InterPro" id="IPR014031">
    <property type="entry name" value="Ketoacyl_synth_C"/>
</dbReference>
<dbReference type="FunFam" id="3.40.50.720:FF:000209">
    <property type="entry name" value="Polyketide synthase Pks12"/>
    <property type="match status" value="1"/>
</dbReference>
<dbReference type="PANTHER" id="PTHR43775:SF37">
    <property type="entry name" value="SI:DKEY-61P9.11"/>
    <property type="match status" value="1"/>
</dbReference>
<keyword evidence="4" id="KW-0521">NADP</keyword>
<evidence type="ECO:0000256" key="2">
    <source>
        <dbReference type="ARBA" id="ARBA00022553"/>
    </source>
</evidence>
<keyword evidence="5" id="KW-0511">Multifunctional enzyme</keyword>
<dbReference type="Gene3D" id="3.40.47.10">
    <property type="match status" value="1"/>
</dbReference>
<dbReference type="GO" id="GO:0031177">
    <property type="term" value="F:phosphopantetheine binding"/>
    <property type="evidence" value="ECO:0007669"/>
    <property type="project" value="InterPro"/>
</dbReference>
<dbReference type="PROSITE" id="PS52004">
    <property type="entry name" value="KS3_2"/>
    <property type="match status" value="1"/>
</dbReference>
<dbReference type="SUPFAM" id="SSF50129">
    <property type="entry name" value="GroES-like"/>
    <property type="match status" value="1"/>
</dbReference>
<dbReference type="Pfam" id="PF08659">
    <property type="entry name" value="KR"/>
    <property type="match status" value="1"/>
</dbReference>
<dbReference type="InterPro" id="IPR001227">
    <property type="entry name" value="Ac_transferase_dom_sf"/>
</dbReference>
<dbReference type="InterPro" id="IPR013968">
    <property type="entry name" value="PKS_KR"/>
</dbReference>
<dbReference type="SMART" id="SM00822">
    <property type="entry name" value="PKS_KR"/>
    <property type="match status" value="1"/>
</dbReference>
<dbReference type="Proteomes" id="UP000273307">
    <property type="component" value="Unassembled WGS sequence"/>
</dbReference>
<dbReference type="InterPro" id="IPR029063">
    <property type="entry name" value="SAM-dependent_MTases_sf"/>
</dbReference>
<evidence type="ECO:0000313" key="12">
    <source>
        <dbReference type="Proteomes" id="UP000273307"/>
    </source>
</evidence>
<dbReference type="Pfam" id="PF14765">
    <property type="entry name" value="PS-DH"/>
    <property type="match status" value="1"/>
</dbReference>
<dbReference type="InterPro" id="IPR036736">
    <property type="entry name" value="ACP-like_sf"/>
</dbReference>
<dbReference type="GO" id="GO:0005886">
    <property type="term" value="C:plasma membrane"/>
    <property type="evidence" value="ECO:0007669"/>
    <property type="project" value="TreeGrafter"/>
</dbReference>
<dbReference type="Gene3D" id="3.30.70.3290">
    <property type="match status" value="1"/>
</dbReference>
<proteinExistence type="predicted"/>
<keyword evidence="6 11" id="KW-0012">Acyltransferase</keyword>
<dbReference type="SMART" id="SM00827">
    <property type="entry name" value="PKS_AT"/>
    <property type="match status" value="1"/>
</dbReference>
<dbReference type="Gene3D" id="1.10.1200.10">
    <property type="entry name" value="ACP-like"/>
    <property type="match status" value="1"/>
</dbReference>
<dbReference type="PROSITE" id="PS50075">
    <property type="entry name" value="CARRIER"/>
    <property type="match status" value="1"/>
</dbReference>
<feature type="domain" description="Carrier" evidence="8">
    <location>
        <begin position="2378"/>
        <end position="2454"/>
    </location>
</feature>
<feature type="region of interest" description="C-terminal hotdog fold" evidence="7">
    <location>
        <begin position="1015"/>
        <end position="1161"/>
    </location>
</feature>
<evidence type="ECO:0000256" key="7">
    <source>
        <dbReference type="PROSITE-ProRule" id="PRU01363"/>
    </source>
</evidence>
<dbReference type="SUPFAM" id="SSF51735">
    <property type="entry name" value="NAD(P)-binding Rossmann-fold domains"/>
    <property type="match status" value="3"/>
</dbReference>
<dbReference type="InterPro" id="IPR020807">
    <property type="entry name" value="PKS_DH"/>
</dbReference>
<dbReference type="InterPro" id="IPR049900">
    <property type="entry name" value="PKS_mFAS_DH"/>
</dbReference>
<dbReference type="InterPro" id="IPR013217">
    <property type="entry name" value="Methyltransf_12"/>
</dbReference>
<dbReference type="EMBL" id="UPHP01000080">
    <property type="protein sequence ID" value="VBA39826.1"/>
    <property type="molecule type" value="Genomic_DNA"/>
</dbReference>
<evidence type="ECO:0000256" key="6">
    <source>
        <dbReference type="ARBA" id="ARBA00023315"/>
    </source>
</evidence>
<dbReference type="PROSITE" id="PS52019">
    <property type="entry name" value="PKS_MFAS_DH"/>
    <property type="match status" value="1"/>
</dbReference>
<feature type="active site" description="Proton donor; for dehydratase activity" evidence="7">
    <location>
        <position position="1076"/>
    </location>
</feature>
<keyword evidence="12" id="KW-1185">Reference proteome</keyword>
<keyword evidence="1" id="KW-0596">Phosphopantetheine</keyword>
<dbReference type="InterPro" id="IPR020843">
    <property type="entry name" value="ER"/>
</dbReference>
<dbReference type="Gene3D" id="3.40.366.10">
    <property type="entry name" value="Malonyl-Coenzyme A Acyl Carrier Protein, domain 2"/>
    <property type="match status" value="1"/>
</dbReference>
<dbReference type="Gene3D" id="3.40.50.150">
    <property type="entry name" value="Vaccinia Virus protein VP39"/>
    <property type="match status" value="1"/>
</dbReference>
<dbReference type="FunFam" id="3.40.366.10:FF:000002">
    <property type="entry name" value="Probable polyketide synthase 2"/>
    <property type="match status" value="1"/>
</dbReference>
<dbReference type="InterPro" id="IPR032821">
    <property type="entry name" value="PKS_assoc"/>
</dbReference>
<dbReference type="FunFam" id="3.40.47.10:FF:000019">
    <property type="entry name" value="Polyketide synthase type I"/>
    <property type="match status" value="1"/>
</dbReference>
<dbReference type="SUPFAM" id="SSF53335">
    <property type="entry name" value="S-adenosyl-L-methionine-dependent methyltransferases"/>
    <property type="match status" value="1"/>
</dbReference>
<dbReference type="SMART" id="SM00825">
    <property type="entry name" value="PKS_KS"/>
    <property type="match status" value="1"/>
</dbReference>
<reference evidence="11 12" key="1">
    <citation type="submission" date="2018-09" db="EMBL/GenBank/DDBJ databases">
        <authorList>
            <person name="Tagini F."/>
        </authorList>
    </citation>
    <scope>NUCLEOTIDE SEQUENCE [LARGE SCALE GENOMIC DNA]</scope>
    <source>
        <strain evidence="11 12">MK136</strain>
    </source>
</reference>
<evidence type="ECO:0000256" key="5">
    <source>
        <dbReference type="ARBA" id="ARBA00023268"/>
    </source>
</evidence>
<dbReference type="PROSITE" id="PS00606">
    <property type="entry name" value="KS3_1"/>
    <property type="match status" value="1"/>
</dbReference>
<accession>A0A498Q1T5</accession>
<evidence type="ECO:0000313" key="11">
    <source>
        <dbReference type="EMBL" id="VBA39826.1"/>
    </source>
</evidence>
<dbReference type="GO" id="GO:0005737">
    <property type="term" value="C:cytoplasm"/>
    <property type="evidence" value="ECO:0007669"/>
    <property type="project" value="TreeGrafter"/>
</dbReference>
<dbReference type="OrthoDB" id="9778690at2"/>
<feature type="domain" description="Ketosynthase family 3 (KS3)" evidence="9">
    <location>
        <begin position="6"/>
        <end position="433"/>
    </location>
</feature>
<sequence>MSTQPEEPVAIIGIGCRLPGGITDHHMLWRALEQGIDAIGPIPADRWDVERYYSPKPQQPGRMNTRSGGFIDDVDTFDAAFFGISGRVAEQMDPQQRLLLEVCWEALEDAGIVPADLAGGRTGVFVGACSQDYGGLQSAPGELEGLGPHSATGTFVSILSNRLSYTLDLRGPSMTIDTACSSSLVAVHTAVQSLRAGDSDLALVGGVNLILTPQFGITLSQAAMLSPDGRSRAFDSSANGYVRGEGAAIVVLKPLVRAVMDGDRMYAVIRGSAVNQDGRTQGITVPNGEAQEANFRAALAAAGVAPGEVGYVEAHGTGTPVGDPIEANALGRVLATGRRPGSAALLGSIKTNIGHLEAGAGVAGLIKAALCVHHRRIPPSLHFRTANPDIDFAGLPIAVATTSQPWPEYYRRAVASVNSFGFGGTNANVVVTEAAKLELPPTTPPLRPSVLTLSARSEQALDLLSAKYVGLLQTRPPDLESLGAALALRRSHLEHRLAVVACDAAEAAAKISAGEVIRGHTSRTGRKIAFVFNGQGPQWYAMGRTLLESSPMYRAKVLECDRLAAPYLDWSIYEVLTADEPSSLVGETQYLQPTMFALQVALVDLWKSWGVQPDAVLGHSMGEIAAAHAAGALSLSEALRVICTRARIQEKADVSGGMMFVTLPAAEVRELCMREPDRLWVSAVNSPRSTTVSGRRPALQALASELGNRGVFTKLLQVNCACHSPDMDPLRDELLDSLAGIQAGDTTIPMYSTATGARIQGRKLGTDYWWDNFRNPVQFEQAAGALLSDGYDTFVELSPHPVLAHSLNEISPDAVVVSSLVRQKDDWASFLTAFARLYASGASIAWRQRYPAGAPVLDLPGTAWARQSFWNESPISRRYRTVGQQHPMLKRVDGPRPAWEINWDDHRLSWVREHEVFGSVIVPGACYVEAALYAAREATGRPCGLEFVEFERACVLAGEPQLSRLELDAEHGTFEFHQRAIRGDTWVRNARGRFHPVGPPVPKSYDVENILSRCANTYAAVDIYGRLADNGYVYGPAFCGIERLHVGAGEALARIRSPRVLRNRLAGYLLHPAILDACFQGAILHPSRDRPDQLLPTNYLPTGIDRVRLYGNTAAPAWTYTRLRKHDDALVVDIHLLDERGELIAEFTPLLGKAVPHPPAAAERLENHFYRFVWQPSGPLIQPLSSALTLGPDDVAHEVGQAAHLLAARLSRHVYASAYQQDVRRLCIAYVRACLDQFKPDAEFTVAELPSLLPKYHRALGGMVRLLVEDGSVTEYAGRFRRDFGSATHADPEQLWADVFVRYPESACELLLLRRTGPRLHDVLTGAVDPLELLFPSGAATAIEPIYHSSPIARLYNLLARRIVHRLADSADPRRTLRILEVGAGTGGLAASLLPVLPPDRCEYVFTDVSTAFLAAARDRFRDYHFVDYRVLDLENEVTVQEFRAHSFDLVVAADVVHATTDVRRTLRVLHGMLAPGGALLLLEAVPGSAWLDLTFGLTAGWRAARDVQLRPDGPLLSARMWRDVLREAGFDDVATFDDPKHPGAGSQSLLLARTSGLAIEPQERRTISPRPLGNWLIVAGADPLGKDLAARIERHGGRAVLTDSVSDEAVDTVKPDAIVDLRSATELPLDQALIESCVQLVDLLKSVCRGDAQQWPRVYVFTRGVHAFRNEDVNLSGSPAWGVSPTVRLELPSLHYTVIDLDLTPSAGELDAVWAELHTPDDEREIALRAGERFARRLAPVRPEPHALPAADLPPDTGFALAVTTAGSLDELRYHTEKRRDPDAGEVEIEVLATGLNFLDVMTALGQVPPLESAEGYRFGAECAGIITRVGAGVSGLTVGDAVVGVSTMQGTAAGYVTLPATGVVAKPANLSFEAASSVPIVFLTACYALVKLARLEAGERVLVHAAAGGTGMAAIEIARHRGAEVFATAGSPEKRELLRALGVTHVFDSRSIDFAEQIAVVTDGAGVDVVVNSLAGESVSRSIACLAPYGRFVELGKRDLLHDRRIGLRPFLGNLAYYAFDLRQRIVDRPDEVHAELTTLMGRFAAGELIPVPYRAFHPSQTTAAFRHLAAARHIGKLVLAMAEREFPVVQPPESPSIPGTWLIAGGLGGVGLAMAEHLADVGVRHLVLVGRSGVPDADSAAKVEHLRLRGVHVEVEAADISLRASVAALLERIERELPPLRGVLHCAMVLDDALLIDLDRPRITKVLAPKAFGAWHLHELTAHLPLDAFVLFSSAASMIGNRGQANYAMANAFLDHLAQARAARGQRVLCVNWGAISDVGYVARHDDVGRIVAMTGMRSFTSAQAFDALTSLWSTRLPQVGVLPMDWPQFFRRHGTQAHTQPRYEHVVDPASGTAAAAESAGSLSQRLGRQPPEARGELAIAALKARLAAVLGIPRDELDVDMPLTDYLDSLVAVEIGSWLEGEFGIKVAVMELMRGPSATELSAQVLTQMEQL</sequence>
<gene>
    <name evidence="11" type="primary">pks5_1</name>
    <name evidence="11" type="ORF">LAUMK136_03193</name>
</gene>
<dbReference type="Gene3D" id="3.10.129.110">
    <property type="entry name" value="Polyketide synthase dehydratase"/>
    <property type="match status" value="1"/>
</dbReference>
<dbReference type="Pfam" id="PF16197">
    <property type="entry name" value="KAsynt_C_assoc"/>
    <property type="match status" value="1"/>
</dbReference>
<dbReference type="SMART" id="SM00829">
    <property type="entry name" value="PKS_ER"/>
    <property type="match status" value="1"/>
</dbReference>
<dbReference type="GO" id="GO:0006633">
    <property type="term" value="P:fatty acid biosynthetic process"/>
    <property type="evidence" value="ECO:0007669"/>
    <property type="project" value="InterPro"/>
</dbReference>
<dbReference type="Gene3D" id="3.40.50.720">
    <property type="entry name" value="NAD(P)-binding Rossmann-like Domain"/>
    <property type="match status" value="3"/>
</dbReference>
<dbReference type="InterPro" id="IPR011032">
    <property type="entry name" value="GroES-like_sf"/>
</dbReference>
<name>A0A498Q1T5_9MYCO</name>
<dbReference type="Gene3D" id="3.90.180.10">
    <property type="entry name" value="Medium-chain alcohol dehydrogenases, catalytic domain"/>
    <property type="match status" value="1"/>
</dbReference>
<evidence type="ECO:0000256" key="1">
    <source>
        <dbReference type="ARBA" id="ARBA00022450"/>
    </source>
</evidence>